<dbReference type="AlphaFoldDB" id="A0A478FP87"/>
<dbReference type="InterPro" id="IPR037294">
    <property type="entry name" value="ABC_BtuC-like"/>
</dbReference>
<comment type="subcellular location">
    <subcellularLocation>
        <location evidence="1">Cell membrane</location>
        <topology evidence="1">Multi-pass membrane protein</topology>
    </subcellularLocation>
</comment>
<organism evidence="9 10">
    <name type="scientific">Candidatus Mycoplasma haematohominis</name>
    <dbReference type="NCBI Taxonomy" id="1494318"/>
    <lineage>
        <taxon>Bacteria</taxon>
        <taxon>Bacillati</taxon>
        <taxon>Mycoplasmatota</taxon>
        <taxon>Mollicutes</taxon>
        <taxon>Mycoplasmataceae</taxon>
        <taxon>Mycoplasma</taxon>
    </lineage>
</organism>
<protein>
    <submittedName>
        <fullName evidence="9">Fe(3 ) dicitrate transport system permease protein FecD</fullName>
    </submittedName>
</protein>
<dbReference type="PANTHER" id="PTHR30472">
    <property type="entry name" value="FERRIC ENTEROBACTIN TRANSPORT SYSTEM PERMEASE PROTEIN"/>
    <property type="match status" value="1"/>
</dbReference>
<evidence type="ECO:0000256" key="6">
    <source>
        <dbReference type="ARBA" id="ARBA00022989"/>
    </source>
</evidence>
<evidence type="ECO:0000313" key="9">
    <source>
        <dbReference type="EMBL" id="GCE63123.1"/>
    </source>
</evidence>
<dbReference type="GO" id="GO:0033214">
    <property type="term" value="P:siderophore-iron import into cell"/>
    <property type="evidence" value="ECO:0007669"/>
    <property type="project" value="TreeGrafter"/>
</dbReference>
<reference evidence="9 10" key="1">
    <citation type="submission" date="2019-01" db="EMBL/GenBank/DDBJ databases">
        <title>Draft genome sequences of Candidatus Mycoplasma haemohominis SWG34-3 identified from a patient with pyrexia, anemia and liver dysfunction.</title>
        <authorList>
            <person name="Sekizuka T."/>
            <person name="Hattori N."/>
            <person name="Katano H."/>
            <person name="Takuma T."/>
            <person name="Ito T."/>
            <person name="Arai N."/>
            <person name="Yanai R."/>
            <person name="Ishii S."/>
            <person name="Miura Y."/>
            <person name="Tokunaga T."/>
            <person name="Watanabe H."/>
            <person name="Nomura N."/>
            <person name="Eguchi J."/>
            <person name="Arai T."/>
            <person name="Hasegawa H."/>
            <person name="Nakamaki T."/>
            <person name="Wakita T."/>
            <person name="Niki Y."/>
            <person name="Kuroda M."/>
        </authorList>
    </citation>
    <scope>NUCLEOTIDE SEQUENCE [LARGE SCALE GENOMIC DNA]</scope>
    <source>
        <strain evidence="9">SWG34-3</strain>
    </source>
</reference>
<dbReference type="Gene3D" id="1.10.3470.10">
    <property type="entry name" value="ABC transporter involved in vitamin B12 uptake, BtuC"/>
    <property type="match status" value="1"/>
</dbReference>
<keyword evidence="6 8" id="KW-1133">Transmembrane helix</keyword>
<dbReference type="InterPro" id="IPR000522">
    <property type="entry name" value="ABC_transptr_permease_BtuC"/>
</dbReference>
<feature type="transmembrane region" description="Helical" evidence="8">
    <location>
        <begin position="127"/>
        <end position="146"/>
    </location>
</feature>
<feature type="transmembrane region" description="Helical" evidence="8">
    <location>
        <begin position="348"/>
        <end position="371"/>
    </location>
</feature>
<evidence type="ECO:0000256" key="7">
    <source>
        <dbReference type="ARBA" id="ARBA00023136"/>
    </source>
</evidence>
<feature type="transmembrane region" description="Helical" evidence="8">
    <location>
        <begin position="287"/>
        <end position="312"/>
    </location>
</feature>
<evidence type="ECO:0000256" key="2">
    <source>
        <dbReference type="ARBA" id="ARBA00007935"/>
    </source>
</evidence>
<feature type="transmembrane region" description="Helical" evidence="8">
    <location>
        <begin position="240"/>
        <end position="258"/>
    </location>
</feature>
<feature type="transmembrane region" description="Helical" evidence="8">
    <location>
        <begin position="33"/>
        <end position="54"/>
    </location>
</feature>
<evidence type="ECO:0000256" key="5">
    <source>
        <dbReference type="ARBA" id="ARBA00022692"/>
    </source>
</evidence>
<gene>
    <name evidence="9" type="primary">fecD</name>
    <name evidence="9" type="ORF">MHSWG343_01010</name>
</gene>
<dbReference type="GO" id="GO:0005886">
    <property type="term" value="C:plasma membrane"/>
    <property type="evidence" value="ECO:0007669"/>
    <property type="project" value="UniProtKB-SubCell"/>
</dbReference>
<dbReference type="CDD" id="cd06550">
    <property type="entry name" value="TM_ABC_iron-siderophores_like"/>
    <property type="match status" value="1"/>
</dbReference>
<evidence type="ECO:0000256" key="8">
    <source>
        <dbReference type="SAM" id="Phobius"/>
    </source>
</evidence>
<feature type="transmembrane region" description="Helical" evidence="8">
    <location>
        <begin position="324"/>
        <end position="342"/>
    </location>
</feature>
<dbReference type="Pfam" id="PF01032">
    <property type="entry name" value="FecCD"/>
    <property type="match status" value="1"/>
</dbReference>
<dbReference type="EMBL" id="BIMN01000001">
    <property type="protein sequence ID" value="GCE63123.1"/>
    <property type="molecule type" value="Genomic_DNA"/>
</dbReference>
<dbReference type="Proteomes" id="UP000324831">
    <property type="component" value="Unassembled WGS sequence"/>
</dbReference>
<dbReference type="PANTHER" id="PTHR30472:SF25">
    <property type="entry name" value="ABC TRANSPORTER PERMEASE PROTEIN MJ0876-RELATED"/>
    <property type="match status" value="1"/>
</dbReference>
<keyword evidence="3" id="KW-0813">Transport</keyword>
<name>A0A478FP87_9MOLU</name>
<feature type="transmembrane region" description="Helical" evidence="8">
    <location>
        <begin position="158"/>
        <end position="178"/>
    </location>
</feature>
<evidence type="ECO:0000256" key="4">
    <source>
        <dbReference type="ARBA" id="ARBA00022475"/>
    </source>
</evidence>
<feature type="transmembrane region" description="Helical" evidence="8">
    <location>
        <begin position="190"/>
        <end position="208"/>
    </location>
</feature>
<evidence type="ECO:0000256" key="1">
    <source>
        <dbReference type="ARBA" id="ARBA00004651"/>
    </source>
</evidence>
<comment type="caution">
    <text evidence="9">The sequence shown here is derived from an EMBL/GenBank/DDBJ whole genome shotgun (WGS) entry which is preliminary data.</text>
</comment>
<proteinExistence type="inferred from homology"/>
<evidence type="ECO:0000256" key="3">
    <source>
        <dbReference type="ARBA" id="ARBA00022448"/>
    </source>
</evidence>
<keyword evidence="7 8" id="KW-0472">Membrane</keyword>
<dbReference type="SUPFAM" id="SSF81345">
    <property type="entry name" value="ABC transporter involved in vitamin B12 uptake, BtuC"/>
    <property type="match status" value="1"/>
</dbReference>
<evidence type="ECO:0000313" key="10">
    <source>
        <dbReference type="Proteomes" id="UP000324831"/>
    </source>
</evidence>
<keyword evidence="5 8" id="KW-0812">Transmembrane</keyword>
<dbReference type="GO" id="GO:0022857">
    <property type="term" value="F:transmembrane transporter activity"/>
    <property type="evidence" value="ECO:0007669"/>
    <property type="project" value="InterPro"/>
</dbReference>
<comment type="similarity">
    <text evidence="2">Belongs to the binding-protein-dependent transport system permease family. FecCD subfamily.</text>
</comment>
<keyword evidence="4" id="KW-1003">Cell membrane</keyword>
<accession>A0A478FP87</accession>
<feature type="transmembrane region" description="Helical" evidence="8">
    <location>
        <begin position="94"/>
        <end position="115"/>
    </location>
</feature>
<sequence length="376" mass="41651">MQQIRLENKFVDNLKDLETREKEKKFFSTPIKVGLILTVSLFFLLVLFWINVFLLTKGQSLTPKELLTVLVFGAKTTENDVVKDSLSIAPVQRSVWICLSSIFAAVALVISGCLIQSITQNPLADTTTLGFINSTIFGIILMKGVISSTIEASNYHILYFLFALLGGLITLFILSFLFSRPQNQTQHLKIILIGLVLNMIFKTFVFLIKTYNSNAVNASFALAMGGAENIYGLYTSQFSFLKWCALALLVLAALSFIFSQKLNLFELGEEQAKTLGVNVKAFKYFCYTVILLTTTISIVLVGNIAFLGLICSHSVRSLLNTRKYQIIIPVGSVLACVLLLFGTMLNSLFSFISSSIFILFLGGCVLLSLTLKNKDL</sequence>